<dbReference type="Proteomes" id="UP000436088">
    <property type="component" value="Unassembled WGS sequence"/>
</dbReference>
<dbReference type="GO" id="GO:0042721">
    <property type="term" value="C:TIM22 mitochondrial import inner membrane insertion complex"/>
    <property type="evidence" value="ECO:0007669"/>
    <property type="project" value="InterPro"/>
</dbReference>
<evidence type="ECO:0000256" key="3">
    <source>
        <dbReference type="ARBA" id="ARBA00022989"/>
    </source>
</evidence>
<dbReference type="GO" id="GO:0009941">
    <property type="term" value="C:chloroplast envelope"/>
    <property type="evidence" value="ECO:0007669"/>
    <property type="project" value="TreeGrafter"/>
</dbReference>
<dbReference type="GO" id="GO:0045039">
    <property type="term" value="P:protein insertion into mitochondrial inner membrane"/>
    <property type="evidence" value="ECO:0007669"/>
    <property type="project" value="InterPro"/>
</dbReference>
<keyword evidence="4" id="KW-0472">Membrane</keyword>
<dbReference type="GO" id="GO:0045036">
    <property type="term" value="P:protein targeting to chloroplast"/>
    <property type="evidence" value="ECO:0007669"/>
    <property type="project" value="TreeGrafter"/>
</dbReference>
<dbReference type="PANTHER" id="PTHR14110">
    <property type="entry name" value="MITOCHONDRIAL IMPORT INNER MEMBRANE TRANSLOCASE SUBUNIT TIM22"/>
    <property type="match status" value="1"/>
</dbReference>
<proteinExistence type="predicted"/>
<evidence type="ECO:0000256" key="2">
    <source>
        <dbReference type="ARBA" id="ARBA00022692"/>
    </source>
</evidence>
<dbReference type="GO" id="GO:0008320">
    <property type="term" value="F:protein transmembrane transporter activity"/>
    <property type="evidence" value="ECO:0007669"/>
    <property type="project" value="TreeGrafter"/>
</dbReference>
<dbReference type="AlphaFoldDB" id="A0A6A2YXV9"/>
<comment type="caution">
    <text evidence="5">The sequence shown here is derived from an EMBL/GenBank/DDBJ whole genome shotgun (WGS) entry which is preliminary data.</text>
</comment>
<reference evidence="5" key="1">
    <citation type="submission" date="2019-09" db="EMBL/GenBank/DDBJ databases">
        <title>Draft genome information of white flower Hibiscus syriacus.</title>
        <authorList>
            <person name="Kim Y.-M."/>
        </authorList>
    </citation>
    <scope>NUCLEOTIDE SEQUENCE [LARGE SCALE GENOMIC DNA]</scope>
    <source>
        <strain evidence="5">YM2019G1</strain>
    </source>
</reference>
<dbReference type="EMBL" id="VEPZ02001247">
    <property type="protein sequence ID" value="KAE8684246.1"/>
    <property type="molecule type" value="Genomic_DNA"/>
</dbReference>
<keyword evidence="3" id="KW-1133">Transmembrane helix</keyword>
<keyword evidence="2" id="KW-0812">Transmembrane</keyword>
<keyword evidence="6" id="KW-1185">Reference proteome</keyword>
<evidence type="ECO:0000313" key="6">
    <source>
        <dbReference type="Proteomes" id="UP000436088"/>
    </source>
</evidence>
<comment type="subcellular location">
    <subcellularLocation>
        <location evidence="1">Membrane</location>
        <topology evidence="1">Multi-pass membrane protein</topology>
    </subcellularLocation>
</comment>
<dbReference type="InterPro" id="IPR039175">
    <property type="entry name" value="TIM22"/>
</dbReference>
<name>A0A6A2YXV9_HIBSY</name>
<evidence type="ECO:0000313" key="5">
    <source>
        <dbReference type="EMBL" id="KAE8684246.1"/>
    </source>
</evidence>
<evidence type="ECO:0000256" key="1">
    <source>
        <dbReference type="ARBA" id="ARBA00004141"/>
    </source>
</evidence>
<sequence length="271" mass="29920">MTVVTKGEVTIDAYLLTAAGTSGGSRDWWRQWLSLGGCEEKMMVRLVKELVINAGVAGCCTGLALSFPGAPQALLRSWLTFRAFSFIMEGLNKQQPALARSFPARNESRKRPLALPLSLPLPDELRGAFSSFCKSLTFILRVYIQTPGSENTMIKVLQGIPGATFSIGPNGIARVSGNIDPGTTLKLLVKAGKHAQVYCIDSGLRNRTSERRDEGHRFLDDPHGIYWQEGSHQYYHHPYDPFPPPPRYLSQPPMALPQQAFAGEPAQYTIM</sequence>
<organism evidence="5 6">
    <name type="scientific">Hibiscus syriacus</name>
    <name type="common">Rose of Sharon</name>
    <dbReference type="NCBI Taxonomy" id="106335"/>
    <lineage>
        <taxon>Eukaryota</taxon>
        <taxon>Viridiplantae</taxon>
        <taxon>Streptophyta</taxon>
        <taxon>Embryophyta</taxon>
        <taxon>Tracheophyta</taxon>
        <taxon>Spermatophyta</taxon>
        <taxon>Magnoliopsida</taxon>
        <taxon>eudicotyledons</taxon>
        <taxon>Gunneridae</taxon>
        <taxon>Pentapetalae</taxon>
        <taxon>rosids</taxon>
        <taxon>malvids</taxon>
        <taxon>Malvales</taxon>
        <taxon>Malvaceae</taxon>
        <taxon>Malvoideae</taxon>
        <taxon>Hibiscus</taxon>
    </lineage>
</organism>
<protein>
    <submittedName>
        <fullName evidence="5">Mitochondrial import inner membrane translocase subunit TIM22-2</fullName>
    </submittedName>
</protein>
<accession>A0A6A2YXV9</accession>
<evidence type="ECO:0000256" key="4">
    <source>
        <dbReference type="ARBA" id="ARBA00023136"/>
    </source>
</evidence>
<dbReference type="PANTHER" id="PTHR14110:SF1">
    <property type="entry name" value="CHLOROPLASTIC IMPORT INNER MEMBRANE TRANSLOCASE SUBUNIT TIM22-2-RELATED"/>
    <property type="match status" value="1"/>
</dbReference>
<gene>
    <name evidence="5" type="ORF">F3Y22_tig00111149pilonHSYRG00033</name>
</gene>